<accession>A0A6J5ZPJ7</accession>
<organism evidence="1">
    <name type="scientific">freshwater metagenome</name>
    <dbReference type="NCBI Taxonomy" id="449393"/>
    <lineage>
        <taxon>unclassified sequences</taxon>
        <taxon>metagenomes</taxon>
        <taxon>ecological metagenomes</taxon>
    </lineage>
</organism>
<dbReference type="EMBL" id="CAESAM010000106">
    <property type="protein sequence ID" value="CAB4342757.1"/>
    <property type="molecule type" value="Genomic_DNA"/>
</dbReference>
<dbReference type="InterPro" id="IPR010349">
    <property type="entry name" value="Asparaginase_II"/>
</dbReference>
<evidence type="ECO:0000313" key="1">
    <source>
        <dbReference type="EMBL" id="CAB4342757.1"/>
    </source>
</evidence>
<reference evidence="1" key="1">
    <citation type="submission" date="2020-05" db="EMBL/GenBank/DDBJ databases">
        <authorList>
            <person name="Chiriac C."/>
            <person name="Salcher M."/>
            <person name="Ghai R."/>
            <person name="Kavagutti S V."/>
        </authorList>
    </citation>
    <scope>NUCLEOTIDE SEQUENCE</scope>
</reference>
<dbReference type="PANTHER" id="PTHR42110:SF1">
    <property type="entry name" value="L-ASPARAGINASE, PUTATIVE (AFU_ORTHOLOGUE AFUA_3G11890)-RELATED"/>
    <property type="match status" value="1"/>
</dbReference>
<gene>
    <name evidence="1" type="ORF">UFOPK4171_00903</name>
</gene>
<protein>
    <submittedName>
        <fullName evidence="1">Unannotated protein</fullName>
    </submittedName>
</protein>
<dbReference type="Pfam" id="PF06089">
    <property type="entry name" value="Asparaginase_II"/>
    <property type="match status" value="1"/>
</dbReference>
<name>A0A6J5ZPJ7_9ZZZZ</name>
<sequence>MLRAGLNVDDEKLALICASHSGAQMHIDLTKKILSDAGIAESAMRNATDKPLGEKEKIAWGDKAGTQFTQNCSGKHAGMLITCQINGWDLESYLDKDHPLQLAIKAELEEMAEEKVSTVSVDGCGAPLFAISTMGLAKAIRKVVTSKDPIYQQIVKAATSFPELIAGEARLTTRMMKAIPGLFMKEGAEGIEVCALSDGRTIAMKIIDGSWRPVSTIIQSIFDKWSVQMPDESVKIYGGPSVVGTVISKI</sequence>
<proteinExistence type="predicted"/>
<dbReference type="PANTHER" id="PTHR42110">
    <property type="entry name" value="L-ASPARAGINASE, PUTATIVE (AFU_ORTHOLOGUE AFUA_3G11890)-RELATED"/>
    <property type="match status" value="1"/>
</dbReference>
<dbReference type="AlphaFoldDB" id="A0A6J5ZPJ7"/>